<accession>A0ABT4GLL4</accession>
<dbReference type="Gene3D" id="3.40.50.1360">
    <property type="match status" value="1"/>
</dbReference>
<dbReference type="InterPro" id="IPR037171">
    <property type="entry name" value="NagB/RpiA_transferase-like"/>
</dbReference>
<dbReference type="EMBL" id="JAMDMX010000124">
    <property type="protein sequence ID" value="MCY9697094.1"/>
    <property type="molecule type" value="Genomic_DNA"/>
</dbReference>
<proteinExistence type="predicted"/>
<dbReference type="PANTHER" id="PTHR11280">
    <property type="entry name" value="GLUCOSAMINE-6-PHOSPHATE ISOMERASE"/>
    <property type="match status" value="1"/>
</dbReference>
<name>A0ABT4GLL4_9BACL</name>
<evidence type="ECO:0000259" key="2">
    <source>
        <dbReference type="Pfam" id="PF01182"/>
    </source>
</evidence>
<dbReference type="PANTHER" id="PTHR11280:SF6">
    <property type="entry name" value="GLUCOSAMINE-6-PHOSPHATE ISOMERASE NAGB"/>
    <property type="match status" value="1"/>
</dbReference>
<keyword evidence="1" id="KW-0119">Carbohydrate metabolism</keyword>
<comment type="caution">
    <text evidence="3">The sequence shown here is derived from an EMBL/GenBank/DDBJ whole genome shotgun (WGS) entry which is preliminary data.</text>
</comment>
<evidence type="ECO:0000256" key="1">
    <source>
        <dbReference type="ARBA" id="ARBA00023277"/>
    </source>
</evidence>
<protein>
    <submittedName>
        <fullName evidence="3">Glucosamine-6-phosphate deaminase</fullName>
    </submittedName>
</protein>
<evidence type="ECO:0000313" key="4">
    <source>
        <dbReference type="Proteomes" id="UP001527099"/>
    </source>
</evidence>
<dbReference type="SUPFAM" id="SSF100950">
    <property type="entry name" value="NagB/RpiA/CoA transferase-like"/>
    <property type="match status" value="1"/>
</dbReference>
<organism evidence="3 4">
    <name type="scientific">Paenibacillus alginolyticus</name>
    <dbReference type="NCBI Taxonomy" id="59839"/>
    <lineage>
        <taxon>Bacteria</taxon>
        <taxon>Bacillati</taxon>
        <taxon>Bacillota</taxon>
        <taxon>Bacilli</taxon>
        <taxon>Bacillales</taxon>
        <taxon>Paenibacillaceae</taxon>
        <taxon>Paenibacillus</taxon>
    </lineage>
</organism>
<keyword evidence="4" id="KW-1185">Reference proteome</keyword>
<dbReference type="CDD" id="cd01399">
    <property type="entry name" value="GlcN6P_deaminase"/>
    <property type="match status" value="1"/>
</dbReference>
<dbReference type="Proteomes" id="UP001527099">
    <property type="component" value="Unassembled WGS sequence"/>
</dbReference>
<sequence length="269" mass="29687">MKLQDQPVLSKVVNDLEVQVYSNRQSLGAAAASHTAAAIKKLLEEQADLVMVFAAAPSQNEFLETLIREEGIEWQHITAFHMDEYIGLPLDAPQSFSSFLTERLFSKVPFAAVHRIDSANDIEAECARYEALLKAKPVDIVCLGIGENGHIAFNDPSVADFNDKVLVKPVELDEACRRQQVNDGCFTELKNVPTHALTLTIPALTAGKHLFCMVPGPTKREAVRRTLNDPVTTACPASILRFHPSCTLYVDTDSYWEVPDERGDEHGVG</sequence>
<gene>
    <name evidence="3" type="ORF">M5X19_30140</name>
</gene>
<evidence type="ECO:0000313" key="3">
    <source>
        <dbReference type="EMBL" id="MCY9697094.1"/>
    </source>
</evidence>
<reference evidence="3 4" key="1">
    <citation type="submission" date="2022-05" db="EMBL/GenBank/DDBJ databases">
        <title>Genome Sequencing of Bee-Associated Microbes.</title>
        <authorList>
            <person name="Dunlap C."/>
        </authorList>
    </citation>
    <scope>NUCLEOTIDE SEQUENCE [LARGE SCALE GENOMIC DNA]</scope>
    <source>
        <strain evidence="3 4">NRRL B-14421</strain>
    </source>
</reference>
<feature type="domain" description="Glucosamine/galactosamine-6-phosphate isomerase" evidence="2">
    <location>
        <begin position="23"/>
        <end position="241"/>
    </location>
</feature>
<dbReference type="InterPro" id="IPR004547">
    <property type="entry name" value="Glucosamine6P_isomerase"/>
</dbReference>
<dbReference type="Pfam" id="PF01182">
    <property type="entry name" value="Glucosamine_iso"/>
    <property type="match status" value="1"/>
</dbReference>
<dbReference type="RefSeq" id="WP_173186749.1">
    <property type="nucleotide sequence ID" value="NZ_JAMDMX010000124.1"/>
</dbReference>
<dbReference type="InterPro" id="IPR006148">
    <property type="entry name" value="Glc/Gal-6P_isomerase"/>
</dbReference>